<reference evidence="1 2" key="1">
    <citation type="submission" date="2024-09" db="EMBL/GenBank/DDBJ databases">
        <title>Chromosome-scale assembly of Riccia fluitans.</title>
        <authorList>
            <person name="Paukszto L."/>
            <person name="Sawicki J."/>
            <person name="Karawczyk K."/>
            <person name="Piernik-Szablinska J."/>
            <person name="Szczecinska M."/>
            <person name="Mazdziarz M."/>
        </authorList>
    </citation>
    <scope>NUCLEOTIDE SEQUENCE [LARGE SCALE GENOMIC DNA]</scope>
    <source>
        <strain evidence="1">Rf_01</strain>
        <tissue evidence="1">Aerial parts of the thallus</tissue>
    </source>
</reference>
<evidence type="ECO:0000313" key="2">
    <source>
        <dbReference type="Proteomes" id="UP001605036"/>
    </source>
</evidence>
<keyword evidence="2" id="KW-1185">Reference proteome</keyword>
<dbReference type="InterPro" id="IPR009515">
    <property type="entry name" value="DUF1138"/>
</dbReference>
<evidence type="ECO:0000313" key="1">
    <source>
        <dbReference type="EMBL" id="KAL2629850.1"/>
    </source>
</evidence>
<dbReference type="AlphaFoldDB" id="A0ABD1YGR0"/>
<name>A0ABD1YGR0_9MARC</name>
<accession>A0ABD1YGR0</accession>
<dbReference type="Proteomes" id="UP001605036">
    <property type="component" value="Unassembled WGS sequence"/>
</dbReference>
<sequence>MSAGGGSMASFTKVALPAVLASFVPSYLFWDLTRNRKFFGGGVPPSYADPNWGKETERKFDSGWPREAASPIVMNPITRQNFSKV</sequence>
<comment type="caution">
    <text evidence="1">The sequence shown here is derived from an EMBL/GenBank/DDBJ whole genome shotgun (WGS) entry which is preliminary data.</text>
</comment>
<organism evidence="1 2">
    <name type="scientific">Riccia fluitans</name>
    <dbReference type="NCBI Taxonomy" id="41844"/>
    <lineage>
        <taxon>Eukaryota</taxon>
        <taxon>Viridiplantae</taxon>
        <taxon>Streptophyta</taxon>
        <taxon>Embryophyta</taxon>
        <taxon>Marchantiophyta</taxon>
        <taxon>Marchantiopsida</taxon>
        <taxon>Marchantiidae</taxon>
        <taxon>Marchantiales</taxon>
        <taxon>Ricciaceae</taxon>
        <taxon>Riccia</taxon>
    </lineage>
</organism>
<protein>
    <recommendedName>
        <fullName evidence="3">NADH dehydrogenase [ubiquinone] 1 alpha subcomplex subunit 1</fullName>
    </recommendedName>
</protein>
<evidence type="ECO:0008006" key="3">
    <source>
        <dbReference type="Google" id="ProtNLM"/>
    </source>
</evidence>
<dbReference type="PANTHER" id="PTHR34267">
    <property type="entry name" value="OS11G0161033 PROTEIN"/>
    <property type="match status" value="1"/>
</dbReference>
<dbReference type="EMBL" id="JBHFFA010000004">
    <property type="protein sequence ID" value="KAL2629850.1"/>
    <property type="molecule type" value="Genomic_DNA"/>
</dbReference>
<dbReference type="PANTHER" id="PTHR34267:SF17">
    <property type="entry name" value="OS06G0114500 PROTEIN"/>
    <property type="match status" value="1"/>
</dbReference>
<dbReference type="Pfam" id="PF06592">
    <property type="entry name" value="DUF1138"/>
    <property type="match status" value="1"/>
</dbReference>
<proteinExistence type="predicted"/>
<gene>
    <name evidence="1" type="ORF">R1flu_014536</name>
</gene>